<dbReference type="PROSITE" id="PS51390">
    <property type="entry name" value="WAP"/>
    <property type="match status" value="1"/>
</dbReference>
<dbReference type="PROSITE" id="PS51252">
    <property type="entry name" value="ANTISTASIN"/>
    <property type="match status" value="1"/>
</dbReference>
<accession>A0AAE1A7F3</accession>
<proteinExistence type="predicted"/>
<evidence type="ECO:0000256" key="2">
    <source>
        <dbReference type="ARBA" id="ARBA00022900"/>
    </source>
</evidence>
<dbReference type="SUPFAM" id="SSF57256">
    <property type="entry name" value="Elafin-like"/>
    <property type="match status" value="1"/>
</dbReference>
<dbReference type="Proteomes" id="UP001283361">
    <property type="component" value="Unassembled WGS sequence"/>
</dbReference>
<dbReference type="Pfam" id="PF00095">
    <property type="entry name" value="WAP"/>
    <property type="match status" value="1"/>
</dbReference>
<gene>
    <name evidence="5" type="ORF">RRG08_065908</name>
</gene>
<protein>
    <submittedName>
        <fullName evidence="5">Uncharacterized protein</fullName>
    </submittedName>
</protein>
<evidence type="ECO:0000313" key="5">
    <source>
        <dbReference type="EMBL" id="KAK3781602.1"/>
    </source>
</evidence>
<keyword evidence="6" id="KW-1185">Reference proteome</keyword>
<comment type="caution">
    <text evidence="5">The sequence shown here is derived from an EMBL/GenBank/DDBJ whole genome shotgun (WGS) entry which is preliminary data.</text>
</comment>
<evidence type="ECO:0000256" key="1">
    <source>
        <dbReference type="ARBA" id="ARBA00022690"/>
    </source>
</evidence>
<evidence type="ECO:0000313" key="6">
    <source>
        <dbReference type="Proteomes" id="UP001283361"/>
    </source>
</evidence>
<evidence type="ECO:0000259" key="3">
    <source>
        <dbReference type="PROSITE" id="PS51252"/>
    </source>
</evidence>
<dbReference type="EMBL" id="JAWDGP010002618">
    <property type="protein sequence ID" value="KAK3781602.1"/>
    <property type="molecule type" value="Genomic_DNA"/>
</dbReference>
<dbReference type="AlphaFoldDB" id="A0AAE1A7F3"/>
<dbReference type="Gene3D" id="4.10.75.10">
    <property type="entry name" value="Elafin-like"/>
    <property type="match status" value="1"/>
</dbReference>
<feature type="non-terminal residue" evidence="5">
    <location>
        <position position="333"/>
    </location>
</feature>
<dbReference type="Gene3D" id="2.10.22.10">
    <property type="entry name" value="Antistasin, domain 1"/>
    <property type="match status" value="1"/>
</dbReference>
<dbReference type="Pfam" id="PF02822">
    <property type="entry name" value="Antistasin"/>
    <property type="match status" value="1"/>
</dbReference>
<name>A0AAE1A7F3_9GAST</name>
<reference evidence="5" key="1">
    <citation type="journal article" date="2023" name="G3 (Bethesda)">
        <title>A reference genome for the long-term kleptoplast-retaining sea slug Elysia crispata morphotype clarki.</title>
        <authorList>
            <person name="Eastman K.E."/>
            <person name="Pendleton A.L."/>
            <person name="Shaikh M.A."/>
            <person name="Suttiyut T."/>
            <person name="Ogas R."/>
            <person name="Tomko P."/>
            <person name="Gavelis G."/>
            <person name="Widhalm J.R."/>
            <person name="Wisecaver J.H."/>
        </authorList>
    </citation>
    <scope>NUCLEOTIDE SEQUENCE</scope>
    <source>
        <strain evidence="5">ECLA1</strain>
    </source>
</reference>
<dbReference type="GO" id="GO:0005576">
    <property type="term" value="C:extracellular region"/>
    <property type="evidence" value="ECO:0007669"/>
    <property type="project" value="InterPro"/>
</dbReference>
<evidence type="ECO:0000259" key="4">
    <source>
        <dbReference type="PROSITE" id="PS51390"/>
    </source>
</evidence>
<feature type="domain" description="Antistasin-like" evidence="3">
    <location>
        <begin position="194"/>
        <end position="221"/>
    </location>
</feature>
<feature type="domain" description="WAP" evidence="4">
    <location>
        <begin position="113"/>
        <end position="161"/>
    </location>
</feature>
<organism evidence="5 6">
    <name type="scientific">Elysia crispata</name>
    <name type="common">lettuce slug</name>
    <dbReference type="NCBI Taxonomy" id="231223"/>
    <lineage>
        <taxon>Eukaryota</taxon>
        <taxon>Metazoa</taxon>
        <taxon>Spiralia</taxon>
        <taxon>Lophotrochozoa</taxon>
        <taxon>Mollusca</taxon>
        <taxon>Gastropoda</taxon>
        <taxon>Heterobranchia</taxon>
        <taxon>Euthyneura</taxon>
        <taxon>Panpulmonata</taxon>
        <taxon>Sacoglossa</taxon>
        <taxon>Placobranchoidea</taxon>
        <taxon>Plakobranchidae</taxon>
        <taxon>Elysia</taxon>
    </lineage>
</organism>
<dbReference type="InterPro" id="IPR036645">
    <property type="entry name" value="Elafin-like_sf"/>
</dbReference>
<dbReference type="InterPro" id="IPR004094">
    <property type="entry name" value="Antistasin-like"/>
</dbReference>
<keyword evidence="2" id="KW-0722">Serine protease inhibitor</keyword>
<dbReference type="GO" id="GO:0004867">
    <property type="term" value="F:serine-type endopeptidase inhibitor activity"/>
    <property type="evidence" value="ECO:0007669"/>
    <property type="project" value="UniProtKB-KW"/>
</dbReference>
<dbReference type="InterPro" id="IPR008197">
    <property type="entry name" value="WAP_dom"/>
</dbReference>
<dbReference type="SMART" id="SM00217">
    <property type="entry name" value="WAP"/>
    <property type="match status" value="1"/>
</dbReference>
<keyword evidence="1" id="KW-0646">Protease inhibitor</keyword>
<sequence>PSPKPSNLCCSLGQERKPDPRCIQKNCTAGTTCRIVKSCPSGQACKLEAQCLENPLKDSHTGVCLVGDPILVLQNGRLTDLTCGPQSPCPIGAYCNTELMDTYSTCCMSDPEAPVKPWTCPANTYTEDDFCVDTCNNDGDCRDDAKCCEHGCNMECLHQPDICDTKQCPPGSFCHRKGMPSCTASGQCHKEGDCIDCPPLCEIFCKHGNVLDPNGCPTCLCKNDASVSTAQVPQPPQYPNVGSGDRNIASRPGLSWPGSRMSSVWLAWDRRQERPISPGRFNSVVFGFMHFRSDLAMKIQLSCIWPHTLQDQSRHEDSTQLYLASCTSGPISP</sequence>